<keyword evidence="11" id="KW-1185">Reference proteome</keyword>
<reference evidence="11" key="1">
    <citation type="journal article" date="2006" name="PLoS Biol.">
        <title>Macronuclear genome sequence of the ciliate Tetrahymena thermophila, a model eukaryote.</title>
        <authorList>
            <person name="Eisen J.A."/>
            <person name="Coyne R.S."/>
            <person name="Wu M."/>
            <person name="Wu D."/>
            <person name="Thiagarajan M."/>
            <person name="Wortman J.R."/>
            <person name="Badger J.H."/>
            <person name="Ren Q."/>
            <person name="Amedeo P."/>
            <person name="Jones K.M."/>
            <person name="Tallon L.J."/>
            <person name="Delcher A.L."/>
            <person name="Salzberg S.L."/>
            <person name="Silva J.C."/>
            <person name="Haas B.J."/>
            <person name="Majoros W.H."/>
            <person name="Farzad M."/>
            <person name="Carlton J.M."/>
            <person name="Smith R.K. Jr."/>
            <person name="Garg J."/>
            <person name="Pearlman R.E."/>
            <person name="Karrer K.M."/>
            <person name="Sun L."/>
            <person name="Manning G."/>
            <person name="Elde N.C."/>
            <person name="Turkewitz A.P."/>
            <person name="Asai D.J."/>
            <person name="Wilkes D.E."/>
            <person name="Wang Y."/>
            <person name="Cai H."/>
            <person name="Collins K."/>
            <person name="Stewart B.A."/>
            <person name="Lee S.R."/>
            <person name="Wilamowska K."/>
            <person name="Weinberg Z."/>
            <person name="Ruzzo W.L."/>
            <person name="Wloga D."/>
            <person name="Gaertig J."/>
            <person name="Frankel J."/>
            <person name="Tsao C.-C."/>
            <person name="Gorovsky M.A."/>
            <person name="Keeling P.J."/>
            <person name="Waller R.F."/>
            <person name="Patron N.J."/>
            <person name="Cherry J.M."/>
            <person name="Stover N.A."/>
            <person name="Krieger C.J."/>
            <person name="del Toro C."/>
            <person name="Ryder H.F."/>
            <person name="Williamson S.C."/>
            <person name="Barbeau R.A."/>
            <person name="Hamilton E.P."/>
            <person name="Orias E."/>
        </authorList>
    </citation>
    <scope>NUCLEOTIDE SEQUENCE [LARGE SCALE GENOMIC DNA]</scope>
    <source>
        <strain evidence="11">SB210</strain>
    </source>
</reference>
<evidence type="ECO:0000256" key="6">
    <source>
        <dbReference type="ARBA" id="ARBA00023136"/>
    </source>
</evidence>
<dbReference type="PANTHER" id="PTHR11319">
    <property type="entry name" value="G PROTEIN-COUPLED RECEPTOR-RELATED"/>
    <property type="match status" value="1"/>
</dbReference>
<comment type="subcellular location">
    <subcellularLocation>
        <location evidence="1">Cell envelope</location>
    </subcellularLocation>
    <subcellularLocation>
        <location evidence="2">Cell outer membrane</location>
    </subcellularLocation>
    <subcellularLocation>
        <location evidence="3">Secreted</location>
    </subcellularLocation>
</comment>
<feature type="transmembrane region" description="Helical" evidence="8">
    <location>
        <begin position="2906"/>
        <end position="2924"/>
    </location>
</feature>
<dbReference type="SMART" id="SM00261">
    <property type="entry name" value="FU"/>
    <property type="match status" value="2"/>
</dbReference>
<keyword evidence="5 9" id="KW-0732">Signal</keyword>
<evidence type="ECO:0000256" key="1">
    <source>
        <dbReference type="ARBA" id="ARBA00004196"/>
    </source>
</evidence>
<dbReference type="SUPFAM" id="SSF57184">
    <property type="entry name" value="Growth factor receptor domain"/>
    <property type="match status" value="1"/>
</dbReference>
<evidence type="ECO:0000256" key="7">
    <source>
        <dbReference type="ARBA" id="ARBA00023237"/>
    </source>
</evidence>
<feature type="chain" id="PRO_5004903723" evidence="9">
    <location>
        <begin position="22"/>
        <end position="3065"/>
    </location>
</feature>
<dbReference type="InterPro" id="IPR006212">
    <property type="entry name" value="Furin_repeat"/>
</dbReference>
<keyword evidence="7" id="KW-0998">Cell outer membrane</keyword>
<evidence type="ECO:0000256" key="5">
    <source>
        <dbReference type="ARBA" id="ARBA00022729"/>
    </source>
</evidence>
<dbReference type="PANTHER" id="PTHR11319:SF35">
    <property type="entry name" value="OUTER MEMBRANE PROTEIN PMPC-RELATED"/>
    <property type="match status" value="1"/>
</dbReference>
<dbReference type="InParanoid" id="W7XFH9"/>
<gene>
    <name evidence="10" type="ORF">TTHERM_000595489</name>
</gene>
<dbReference type="SUPFAM" id="SSF50978">
    <property type="entry name" value="WD40 repeat-like"/>
    <property type="match status" value="1"/>
</dbReference>
<evidence type="ECO:0000256" key="8">
    <source>
        <dbReference type="SAM" id="Phobius"/>
    </source>
</evidence>
<keyword evidence="8 10" id="KW-0812">Transmembrane</keyword>
<dbReference type="SUPFAM" id="SSF82171">
    <property type="entry name" value="DPP6 N-terminal domain-like"/>
    <property type="match status" value="2"/>
</dbReference>
<evidence type="ECO:0000313" key="11">
    <source>
        <dbReference type="Proteomes" id="UP000009168"/>
    </source>
</evidence>
<keyword evidence="4" id="KW-0964">Secreted</keyword>
<dbReference type="OrthoDB" id="77931at2759"/>
<dbReference type="InterPro" id="IPR036322">
    <property type="entry name" value="WD40_repeat_dom_sf"/>
</dbReference>
<evidence type="ECO:0000256" key="3">
    <source>
        <dbReference type="ARBA" id="ARBA00004613"/>
    </source>
</evidence>
<sequence length="3065" mass="356875">MKLKDLLITHLILNRIFLSFGQQVDVSKCYQACQDCSNDKNFECLGCKYPFYFDQNSYKCVQSCPSGTYENQKMECVSCASQFCLSCSPTECYQCQSGYSVNPQDKQGCISNCQDGQYLFDGECVYECSIQSNSYSLDPSSNTCIYLQICPQLSYIPASQMVGKIQFFSTSISGDNSTLLQIDEYGKFIVKSIPQLIPQAYYKIPQLAFITKCVKLVEESTQNNILSCMNTNTQVFTFYISSGLLLSQNVTFNQQIANAYYLDGMKITFLTQTGQIVQYNFQSQQFLVVDNSSDNLNQILSVQNYQQKNDQYILAINSKNTIYYYDQSFNKNILLQYSSKSTLQMINLNTQDMWAFYQNNKIDFYSVIFGYAPSLIKSITSQTAIFSMLRSNQTLILIGGQNLTATQVFQISSNKQVTEITNTLPASLFNSDCFWNTKDFYFSQKQDLLYIFNFTSTNFALSFTLQLSQPLVCSLTSFDVLKYNDKVYLLTVIKQDLQIQELTQSQLTSVNSSQIYFSSEQHANQYTQRLSNSIINNLFNTATNNQILELNGNGIANQYDLESRQIAKQFYFWDDLYYQDQIAIKSYNFYCFLVVEEEEKLILTGIRNGILTIRELNLYTFEILLENQFSNVDIQPSQINFFRQPFYIQSTKTLIVYINNQEISELYAELRQLHVFHYSQINNQYDYKFSIRQIVNDVQFSLKTGDVICFLVLDVYLSQIVIYNIYKDINIFSEYNSVLSYYLSPNLSYQIFSLSPYNTVQIVSTADNKILQVITIGAYLPQYIRYDNKVFICSNTYTLSYYDGDTNTLILYQNQYYGQNIYAFLHKQNQIIFINTNIYLTISLDDPNLQLQLVASNTRYYPFKFNDIQIPITLNNHQVQQIVDVKQIFCYQYQSADYLNNLFFLHIVNLYELDIQLNIYTNLIRVIKQQKWVTDIVIDLLQPHQLVVENYKYYLQYDKKGFYFLNQNYMVIIIGYHIAFVSSSNFKILFHYVSQLPQLNLAYDVELGYMAFIENLQDCIIDLNDISKNCISNNYPFSIGNFYGTIIQRQKQLIIFYSQYSLRVYSLKEQIYKFVKYSRDFLPYSIYYNDLCSTIIIGDKQTQRFKIFNLDTLKLLDTSFPPFSTQTFENLYQFYFFSDQIQVILFSSYSNSIVIYNINTYESLKTIQLQYQFNQQSQVVVDENLDLIIFIDNQNQIEIISYDTNQVVKIFQLDKQQNDSNAYQKMLVWDHYKRKLFASSNNIFYIFDYDTNIFICKYQFQLPIFDIYISFNKNYIFVTDYLNLKVFDYSILEFNFNSLLPQNLTPNILKIDENQYILFENSQSTLKNIVNGEVKDVKYFNQLNPSYFYFNFYNKNNSQIYVIIFNQLLIYKVTSTRIRPIFSQLLDSQIITFISDSDFQVLFLTQKQSLYYLQKNQTNPQLLILTYISTGVGQFFMIDDSFLIYSSTKNTSQWNKIMFQNSSSLSTQIKLDQFQFKIQQNDIVKKIVRIDNTQNIIILTNQCIQIIDIQTGNILQISQLDHQDMQSQICFDPLYQRIYYVDRIEGLKVYDVNMNTIKQNLPSSGIKLKIEGSFIFMLSFNSVSIYLRKDLKFFQVIRNFNSTQSLIDIEYTGFNNIFVLYFDNSISFFNANPFTQPKQIDFLQVQNYKVLQSQVQSQNSQYLIIDMMIITIENTIKYTAQLNIGSISNNICSAQLQIQTEQNDIITKNQQSDYLNLLSLKQLLIQSIIYNMYINNGEQTDLKYPFVSSSSVTTQYSLNIQAINNNSIYLKTQNSTDQNIVDLQLQNLKISFKNLNNTQFKFGNQTFQKLERLFLNYIELSDFGNNQLTFEGINHLFIQNLVINGEQIQQIKTQIILFQNIDIIIIQNITFINCQFNNIINLLTFVKINKLTINNFNIILNSLNSNFQQSSMINISYIKLLTINNTNLLQNIFQNVQLFKITNVTSISFSNMISNQNKIITNQNVALQGIIFQFEAIPQIDFQKIKFTTLKLTSLSSISLLKLSNINETLLFNDFQFENFKLENNYNSSISSQQLFILECEGIINSNFSNIQIINSDMIGFINLQDLNNKNGIIIQNQISTYSNYYHSLSKTNQLMLLNAQQLTISNSNFSSISSINSNSNFIEIQVSQNVLLDTIQIQSAELKQNSFIYIFQTTSVVIQNVDSNNIETNSIASVFYLYQISRLIMKNNTFISNKSYLDGGAIYLNLITEIILSDNTFKQNQSKTGNGGAIYCFSSIFSQFEGNTFFKNSCPQGSGGALLLNNCDIQDMTQNTFQQNSALIGGAFRYQGIQPYVLQKTNVSRRILTLNLNSFIKNFAQLYGKNIGSYPIYLDVKNQIKNDSNTQNFKLENLQSGSTSSPILMRLIDEEMREVSFFKNTTQINQEILIEFGSYLLEFQSQEVGLDGNLRQNYNFDQFGFLFNVSYSYQPNANSSIIVKTISPIFILNTTTFKFDYQELSIPISVNFRKCQQGEIQQTFQKYKICYTCQQGNYCLQDPSQFENLQCLKCPIGSKNCHSNVIQLQNGYWSKDENSDQVYQCINPENCIPEDPSNKFGCSLGHVGAICESCDSQGVIWGSKYGKSNGGIQCQECVKQNTIDSILFLILLLIIFCGYLIFQIQRQLILIQIKMSWFYLRKLKLILLNNQNISSSSSYIKILINYLQFIALINNFGIQTQQFLSVVEIGGGDPVQHTVYNLDCIFNNNDFQIPLYAIRVLFINFQIIVIYLLIQLVKLLTNIFKIDDRSFQISSFILIYLFFSSSIIKVLIQSSSCREIAGNLYIISEMQYECYTQQHTQILLYLIGPLLLIWFIIIPTSFSIYLYSKRQKLQSLFYLNKYGLLYQEYKEKSYYWDLARNQIRTSLVIFLNLIRTSPILKAMLLQFLMQIYHRILIIVSPYQRQQLNNIDQLSCKLVIMSIFIIQMILVTDNTSFILLQQSILIIINVSFIGILLLIIVQRPVPYSIIDQNMLQKFQIFLSKLIPNSIYKLAYQKQINLLRINSLWKTVKRNLREVIAIEANFKNQKWAQQQKLHQKDSLFKIRNSTISKLQKSIFQQQAQENSNLEKDQQ</sequence>
<keyword evidence="8" id="KW-1133">Transmembrane helix</keyword>
<feature type="signal peptide" evidence="9">
    <location>
        <begin position="1"/>
        <end position="21"/>
    </location>
</feature>
<keyword evidence="6 8" id="KW-0472">Membrane</keyword>
<dbReference type="RefSeq" id="XP_012651883.1">
    <property type="nucleotide sequence ID" value="XM_012796429.1"/>
</dbReference>
<proteinExistence type="predicted"/>
<evidence type="ECO:0000256" key="2">
    <source>
        <dbReference type="ARBA" id="ARBA00004442"/>
    </source>
</evidence>
<evidence type="ECO:0000256" key="9">
    <source>
        <dbReference type="SAM" id="SignalP"/>
    </source>
</evidence>
<feature type="transmembrane region" description="Helical" evidence="8">
    <location>
        <begin position="2930"/>
        <end position="2953"/>
    </location>
</feature>
<dbReference type="eggNOG" id="KOG3525">
    <property type="taxonomic scope" value="Eukaryota"/>
</dbReference>
<dbReference type="GO" id="GO:0005576">
    <property type="term" value="C:extracellular region"/>
    <property type="evidence" value="ECO:0007669"/>
    <property type="project" value="UniProtKB-SubCell"/>
</dbReference>
<dbReference type="Gene3D" id="2.10.220.10">
    <property type="entry name" value="Hormone Receptor, Insulin-like Growth Factor Receptor 1, Chain A, domain 2"/>
    <property type="match status" value="1"/>
</dbReference>
<dbReference type="EMBL" id="GG662781">
    <property type="protein sequence ID" value="EWS75583.1"/>
    <property type="molecule type" value="Genomic_DNA"/>
</dbReference>
<dbReference type="InterPro" id="IPR003368">
    <property type="entry name" value="POMP_repeat"/>
</dbReference>
<accession>W7XFH9</accession>
<evidence type="ECO:0000313" key="10">
    <source>
        <dbReference type="EMBL" id="EWS75583.1"/>
    </source>
</evidence>
<name>W7XFH9_TETTS</name>
<organism evidence="10 11">
    <name type="scientific">Tetrahymena thermophila (strain SB210)</name>
    <dbReference type="NCBI Taxonomy" id="312017"/>
    <lineage>
        <taxon>Eukaryota</taxon>
        <taxon>Sar</taxon>
        <taxon>Alveolata</taxon>
        <taxon>Ciliophora</taxon>
        <taxon>Intramacronucleata</taxon>
        <taxon>Oligohymenophorea</taxon>
        <taxon>Hymenostomatida</taxon>
        <taxon>Tetrahymenina</taxon>
        <taxon>Tetrahymenidae</taxon>
        <taxon>Tetrahymena</taxon>
    </lineage>
</organism>
<dbReference type="GeneID" id="24439767"/>
<feature type="transmembrane region" description="Helical" evidence="8">
    <location>
        <begin position="2709"/>
        <end position="2734"/>
    </location>
</feature>
<dbReference type="NCBIfam" id="TIGR01376">
    <property type="entry name" value="POMP_repeat"/>
    <property type="match status" value="1"/>
</dbReference>
<protein>
    <submittedName>
        <fullName evidence="10">Transmembrane protein, putative</fullName>
    </submittedName>
</protein>
<feature type="transmembrane region" description="Helical" evidence="8">
    <location>
        <begin position="2795"/>
        <end position="2820"/>
    </location>
</feature>
<dbReference type="InterPro" id="IPR011047">
    <property type="entry name" value="Quinoprotein_ADH-like_sf"/>
</dbReference>
<dbReference type="Proteomes" id="UP000009168">
    <property type="component" value="Unassembled WGS sequence"/>
</dbReference>
<dbReference type="InterPro" id="IPR009030">
    <property type="entry name" value="Growth_fac_rcpt_cys_sf"/>
</dbReference>
<dbReference type="SUPFAM" id="SSF50998">
    <property type="entry name" value="Quinoprotein alcohol dehydrogenase-like"/>
    <property type="match status" value="1"/>
</dbReference>
<dbReference type="CDD" id="cd00064">
    <property type="entry name" value="FU"/>
    <property type="match status" value="1"/>
</dbReference>
<feature type="transmembrane region" description="Helical" evidence="8">
    <location>
        <begin position="2746"/>
        <end position="2765"/>
    </location>
</feature>
<evidence type="ECO:0000256" key="4">
    <source>
        <dbReference type="ARBA" id="ARBA00022525"/>
    </source>
</evidence>
<dbReference type="KEGG" id="tet:TTHERM_000595489"/>
<feature type="transmembrane region" description="Helical" evidence="8">
    <location>
        <begin position="2598"/>
        <end position="2615"/>
    </location>
</feature>